<comment type="function">
    <text evidence="1">Specifically methylates the cytosine at position 967 (m5C967) of 16S rRNA.</text>
</comment>
<evidence type="ECO:0000256" key="6">
    <source>
        <dbReference type="ARBA" id="ARBA00022603"/>
    </source>
</evidence>
<feature type="binding site" evidence="13">
    <location>
        <position position="286"/>
    </location>
    <ligand>
        <name>S-adenosyl-L-methionine</name>
        <dbReference type="ChEBI" id="CHEBI:59789"/>
    </ligand>
</feature>
<dbReference type="Pfam" id="PF22458">
    <property type="entry name" value="RsmF-B_ferredox"/>
    <property type="match status" value="1"/>
</dbReference>
<keyword evidence="5" id="KW-0698">rRNA processing</keyword>
<evidence type="ECO:0000256" key="4">
    <source>
        <dbReference type="ARBA" id="ARBA00022490"/>
    </source>
</evidence>
<accession>A0A4P7XCC7</accession>
<keyword evidence="4" id="KW-0963">Cytoplasm</keyword>
<dbReference type="Pfam" id="PF01029">
    <property type="entry name" value="NusB"/>
    <property type="match status" value="1"/>
</dbReference>
<dbReference type="Proteomes" id="UP000298049">
    <property type="component" value="Chromosome"/>
</dbReference>
<dbReference type="GO" id="GO:0005829">
    <property type="term" value="C:cytosol"/>
    <property type="evidence" value="ECO:0007669"/>
    <property type="project" value="TreeGrafter"/>
</dbReference>
<dbReference type="InterPro" id="IPR023267">
    <property type="entry name" value="RCMT"/>
</dbReference>
<evidence type="ECO:0000256" key="13">
    <source>
        <dbReference type="PROSITE-ProRule" id="PRU01023"/>
    </source>
</evidence>
<dbReference type="GO" id="GO:0070475">
    <property type="term" value="P:rRNA base methylation"/>
    <property type="evidence" value="ECO:0007669"/>
    <property type="project" value="TreeGrafter"/>
</dbReference>
<evidence type="ECO:0000256" key="5">
    <source>
        <dbReference type="ARBA" id="ARBA00022552"/>
    </source>
</evidence>
<comment type="subcellular location">
    <subcellularLocation>
        <location evidence="2">Cytoplasm</location>
    </subcellularLocation>
</comment>
<dbReference type="GO" id="GO:0006355">
    <property type="term" value="P:regulation of DNA-templated transcription"/>
    <property type="evidence" value="ECO:0007669"/>
    <property type="project" value="InterPro"/>
</dbReference>
<evidence type="ECO:0000256" key="10">
    <source>
        <dbReference type="ARBA" id="ARBA00030399"/>
    </source>
</evidence>
<keyword evidence="16" id="KW-1185">Reference proteome</keyword>
<evidence type="ECO:0000256" key="11">
    <source>
        <dbReference type="ARBA" id="ARBA00031088"/>
    </source>
</evidence>
<dbReference type="InterPro" id="IPR049560">
    <property type="entry name" value="MeTrfase_RsmB-F_NOP2_cat"/>
</dbReference>
<dbReference type="Gene3D" id="3.30.70.1170">
    <property type="entry name" value="Sun protein, domain 3"/>
    <property type="match status" value="1"/>
</dbReference>
<dbReference type="GO" id="GO:0009383">
    <property type="term" value="F:rRNA (cytosine-C5-)-methyltransferase activity"/>
    <property type="evidence" value="ECO:0007669"/>
    <property type="project" value="TreeGrafter"/>
</dbReference>
<evidence type="ECO:0000256" key="7">
    <source>
        <dbReference type="ARBA" id="ARBA00022679"/>
    </source>
</evidence>
<dbReference type="Pfam" id="PF01189">
    <property type="entry name" value="Methyltr_RsmB-F"/>
    <property type="match status" value="1"/>
</dbReference>
<keyword evidence="7 13" id="KW-0808">Transferase</keyword>
<evidence type="ECO:0000256" key="1">
    <source>
        <dbReference type="ARBA" id="ARBA00002724"/>
    </source>
</evidence>
<feature type="binding site" evidence="13">
    <location>
        <position position="312"/>
    </location>
    <ligand>
        <name>S-adenosyl-L-methionine</name>
        <dbReference type="ChEBI" id="CHEBI:59789"/>
    </ligand>
</feature>
<sequence length="450" mass="49365">MTPPKGTPNGPGTRKPGLHGRAVRVLSQVVEQGRSLNQCLPPQLIDLTPAERGRLQDWCFGTCRWWYRLNHELDSRLERPLRRSDMPVKYLLLLGLYQLRYSKTPPHAVLNECVEGCRDLGFKPLTGLVNGVLRKAQREGEPEPTDPAVIHSHPAWIADKLKGNWAEQWIAVMAANNQHPPFTLRVNLRQGSREGYLQELTDAGLEAESCQFAPAGIRLRKAVPVEQLPGFADGAVSVQDEAAQLCVGLLELAPGQRVLDACAAPGGKTAAILEAEPALERLTAVDSDADRLERVRENLHRLVLDAEVVCADAAAAAEWADPEGYDRILLDAPCSATGVIRRHPDIKLLRRETDIAPLATLQLSLLKALWPFLKPGGRLVYATCSVFPQENSRIVSRFLNATADAQLVPLAVDWGLDTGYGRQLLPQAEGADGFFYACLNKAPGQLIADH</sequence>
<feature type="active site" description="Nucleophile" evidence="13">
    <location>
        <position position="384"/>
    </location>
</feature>
<dbReference type="OrthoDB" id="9810297at2"/>
<protein>
    <recommendedName>
        <fullName evidence="3">16S rRNA (cytosine(967)-C(5))-methyltransferase</fullName>
        <ecNumber evidence="3">2.1.1.176</ecNumber>
    </recommendedName>
    <alternativeName>
        <fullName evidence="10">16S rRNA m5C967 methyltransferase</fullName>
    </alternativeName>
    <alternativeName>
        <fullName evidence="11">rRNA (cytosine-C(5)-)-methyltransferase RsmB</fullName>
    </alternativeName>
</protein>
<feature type="binding site" evidence="13">
    <location>
        <position position="331"/>
    </location>
    <ligand>
        <name>S-adenosyl-L-methionine</name>
        <dbReference type="ChEBI" id="CHEBI:59789"/>
    </ligand>
</feature>
<dbReference type="InterPro" id="IPR001678">
    <property type="entry name" value="MeTrfase_RsmB-F_NOP2_dom"/>
</dbReference>
<organism evidence="15 16">
    <name type="scientific">Hydrocarboniclastica marina</name>
    <dbReference type="NCBI Taxonomy" id="2259620"/>
    <lineage>
        <taxon>Bacteria</taxon>
        <taxon>Pseudomonadati</taxon>
        <taxon>Pseudomonadota</taxon>
        <taxon>Gammaproteobacteria</taxon>
        <taxon>Alteromonadales</taxon>
        <taxon>Alteromonadaceae</taxon>
        <taxon>Hydrocarboniclastica</taxon>
    </lineage>
</organism>
<name>A0A4P7XCC7_9ALTE</name>
<dbReference type="NCBIfam" id="TIGR00563">
    <property type="entry name" value="rsmB"/>
    <property type="match status" value="1"/>
</dbReference>
<dbReference type="KEGG" id="hmi:soil367_00110"/>
<dbReference type="CDD" id="cd02440">
    <property type="entry name" value="AdoMet_MTases"/>
    <property type="match status" value="1"/>
</dbReference>
<dbReference type="InterPro" id="IPR035926">
    <property type="entry name" value="NusB-like_sf"/>
</dbReference>
<dbReference type="PROSITE" id="PS51686">
    <property type="entry name" value="SAM_MT_RSMB_NOP"/>
    <property type="match status" value="1"/>
</dbReference>
<dbReference type="PANTHER" id="PTHR22807:SF61">
    <property type="entry name" value="NOL1_NOP2_SUN FAMILY PROTEIN _ ANTITERMINATION NUSB DOMAIN-CONTAINING PROTEIN"/>
    <property type="match status" value="1"/>
</dbReference>
<dbReference type="RefSeq" id="WP_136545753.1">
    <property type="nucleotide sequence ID" value="NZ_CP031093.1"/>
</dbReference>
<dbReference type="GO" id="GO:0003723">
    <property type="term" value="F:RNA binding"/>
    <property type="evidence" value="ECO:0007669"/>
    <property type="project" value="UniProtKB-UniRule"/>
</dbReference>
<evidence type="ECO:0000256" key="8">
    <source>
        <dbReference type="ARBA" id="ARBA00022691"/>
    </source>
</evidence>
<dbReference type="InterPro" id="IPR004573">
    <property type="entry name" value="rRNA_ssu_MeTfrase_B"/>
</dbReference>
<keyword evidence="8 13" id="KW-0949">S-adenosyl-L-methionine</keyword>
<evidence type="ECO:0000259" key="14">
    <source>
        <dbReference type="PROSITE" id="PS51686"/>
    </source>
</evidence>
<dbReference type="AlphaFoldDB" id="A0A4P7XCC7"/>
<evidence type="ECO:0000256" key="12">
    <source>
        <dbReference type="ARBA" id="ARBA00047283"/>
    </source>
</evidence>
<evidence type="ECO:0000256" key="9">
    <source>
        <dbReference type="ARBA" id="ARBA00022884"/>
    </source>
</evidence>
<evidence type="ECO:0000313" key="15">
    <source>
        <dbReference type="EMBL" id="QCF24488.1"/>
    </source>
</evidence>
<evidence type="ECO:0000256" key="2">
    <source>
        <dbReference type="ARBA" id="ARBA00004496"/>
    </source>
</evidence>
<proteinExistence type="inferred from homology"/>
<dbReference type="EMBL" id="CP031093">
    <property type="protein sequence ID" value="QCF24488.1"/>
    <property type="molecule type" value="Genomic_DNA"/>
</dbReference>
<dbReference type="InterPro" id="IPR029063">
    <property type="entry name" value="SAM-dependent_MTases_sf"/>
</dbReference>
<dbReference type="Gene3D" id="1.10.940.10">
    <property type="entry name" value="NusB-like"/>
    <property type="match status" value="1"/>
</dbReference>
<dbReference type="PANTHER" id="PTHR22807">
    <property type="entry name" value="NOP2 YEAST -RELATED NOL1/NOP2/FMU SUN DOMAIN-CONTAINING"/>
    <property type="match status" value="1"/>
</dbReference>
<evidence type="ECO:0000313" key="16">
    <source>
        <dbReference type="Proteomes" id="UP000298049"/>
    </source>
</evidence>
<dbReference type="NCBIfam" id="NF008149">
    <property type="entry name" value="PRK10901.1"/>
    <property type="match status" value="1"/>
</dbReference>
<dbReference type="InterPro" id="IPR006027">
    <property type="entry name" value="NusB_RsmB_TIM44"/>
</dbReference>
<dbReference type="SUPFAM" id="SSF48013">
    <property type="entry name" value="NusB-like"/>
    <property type="match status" value="1"/>
</dbReference>
<comment type="similarity">
    <text evidence="13">Belongs to the class I-like SAM-binding methyltransferase superfamily. RsmB/NOP family.</text>
</comment>
<comment type="catalytic activity">
    <reaction evidence="12">
        <text>cytidine(967) in 16S rRNA + S-adenosyl-L-methionine = 5-methylcytidine(967) in 16S rRNA + S-adenosyl-L-homocysteine + H(+)</text>
        <dbReference type="Rhea" id="RHEA:42748"/>
        <dbReference type="Rhea" id="RHEA-COMP:10219"/>
        <dbReference type="Rhea" id="RHEA-COMP:10220"/>
        <dbReference type="ChEBI" id="CHEBI:15378"/>
        <dbReference type="ChEBI" id="CHEBI:57856"/>
        <dbReference type="ChEBI" id="CHEBI:59789"/>
        <dbReference type="ChEBI" id="CHEBI:74483"/>
        <dbReference type="ChEBI" id="CHEBI:82748"/>
        <dbReference type="EC" id="2.1.1.176"/>
    </reaction>
</comment>
<feature type="binding site" evidence="13">
    <location>
        <begin position="262"/>
        <end position="268"/>
    </location>
    <ligand>
        <name>S-adenosyl-L-methionine</name>
        <dbReference type="ChEBI" id="CHEBI:59789"/>
    </ligand>
</feature>
<reference evidence="15 16" key="1">
    <citation type="submission" date="2018-07" db="EMBL/GenBank/DDBJ databases">
        <title>Marsedoiliclastica nanhaica gen. nov. sp. nov., a novel marine hydrocarbonoclastic bacterium isolated from an in-situ enriched hydrocarbon-degrading consortium in deep-sea sediment.</title>
        <authorList>
            <person name="Dong C."/>
            <person name="Ma T."/>
            <person name="Liu R."/>
            <person name="Shao Z."/>
        </authorList>
    </citation>
    <scope>NUCLEOTIDE SEQUENCE [LARGE SCALE GENOMIC DNA]</scope>
    <source>
        <strain evidence="16">soil36-7</strain>
    </source>
</reference>
<gene>
    <name evidence="15" type="ORF">soil367_00110</name>
</gene>
<dbReference type="Gene3D" id="1.10.287.730">
    <property type="entry name" value="Helix hairpin bin"/>
    <property type="match status" value="1"/>
</dbReference>
<dbReference type="EC" id="2.1.1.176" evidence="3"/>
<dbReference type="SUPFAM" id="SSF53335">
    <property type="entry name" value="S-adenosyl-L-methionine-dependent methyltransferases"/>
    <property type="match status" value="1"/>
</dbReference>
<evidence type="ECO:0000256" key="3">
    <source>
        <dbReference type="ARBA" id="ARBA00012140"/>
    </source>
</evidence>
<feature type="domain" description="SAM-dependent MTase RsmB/NOP-type" evidence="14">
    <location>
        <begin position="172"/>
        <end position="442"/>
    </location>
</feature>
<keyword evidence="6 13" id="KW-0489">Methyltransferase</keyword>
<dbReference type="Gene3D" id="3.40.50.150">
    <property type="entry name" value="Vaccinia Virus protein VP39"/>
    <property type="match status" value="1"/>
</dbReference>
<dbReference type="InterPro" id="IPR054728">
    <property type="entry name" value="RsmB-like_ferredoxin"/>
</dbReference>
<dbReference type="PRINTS" id="PR02008">
    <property type="entry name" value="RCMTFAMILY"/>
</dbReference>
<keyword evidence="9 13" id="KW-0694">RNA-binding</keyword>
<dbReference type="FunFam" id="3.40.50.150:FF:000022">
    <property type="entry name" value="Ribosomal RNA small subunit methyltransferase B"/>
    <property type="match status" value="1"/>
</dbReference>